<accession>A0A420H9V2</accession>
<feature type="compositionally biased region" description="Basic and acidic residues" evidence="8">
    <location>
        <begin position="160"/>
        <end position="175"/>
    </location>
</feature>
<comment type="similarity">
    <text evidence="2 7">Belongs to the DLT1 family.</text>
</comment>
<feature type="compositionally biased region" description="Low complexity" evidence="8">
    <location>
        <begin position="351"/>
        <end position="362"/>
    </location>
</feature>
<evidence type="ECO:0000256" key="4">
    <source>
        <dbReference type="ARBA" id="ARBA00022692"/>
    </source>
</evidence>
<reference evidence="9 10" key="1">
    <citation type="journal article" date="2018" name="BMC Genomics">
        <title>Comparative genome analyses reveal sequence features reflecting distinct modes of host-adaptation between dicot and monocot powdery mildew.</title>
        <authorList>
            <person name="Wu Y."/>
            <person name="Ma X."/>
            <person name="Pan Z."/>
            <person name="Kale S.D."/>
            <person name="Song Y."/>
            <person name="King H."/>
            <person name="Zhang Q."/>
            <person name="Presley C."/>
            <person name="Deng X."/>
            <person name="Wei C.I."/>
            <person name="Xiao S."/>
        </authorList>
    </citation>
    <scope>NUCLEOTIDE SEQUENCE [LARGE SCALE GENOMIC DNA]</scope>
    <source>
        <strain evidence="9">UMSG3</strain>
    </source>
</reference>
<feature type="compositionally biased region" description="Polar residues" evidence="8">
    <location>
        <begin position="336"/>
        <end position="347"/>
    </location>
</feature>
<evidence type="ECO:0000256" key="6">
    <source>
        <dbReference type="ARBA" id="ARBA00023136"/>
    </source>
</evidence>
<sequence>MCKTKIRICSTLPSWRRFSMKLNIISIYFYVGSYTILNIVLIVLLLVTPGDAIRQALDNKQPYNVFAIAGTYFLTLILAITLYASRKCAESATLKAIPKTWIPIEKGDVSKKVREMVILSLHRSAVIAWNSRPRIVQEPMDVSEVTRSSFPLDQYGNINKDQRTRRDRSSSKKSDQISIAVPSRSIFGEIIHDGWSSPLSPDFPDLHYMTVISELPHLTEAKVVSLVSPHANNISESPELRHGSVDILRRPMGMSFRDYIGYLCSLNIITTPDTAFEFLSLYEYARFSENPLNELEFKKLVESFAEILRGIKAFNPESLTDTKGPMDMDFDEYFDSTPTPTTPQSLDKLSVHSSSDQSGSDDTIQRIYV</sequence>
<feature type="region of interest" description="Disordered" evidence="8">
    <location>
        <begin position="154"/>
        <end position="176"/>
    </location>
</feature>
<evidence type="ECO:0000256" key="8">
    <source>
        <dbReference type="SAM" id="MobiDB-lite"/>
    </source>
</evidence>
<evidence type="ECO:0000256" key="5">
    <source>
        <dbReference type="ARBA" id="ARBA00022989"/>
    </source>
</evidence>
<protein>
    <recommendedName>
        <fullName evidence="3 7">Defect at low temperature protein 1</fullName>
    </recommendedName>
</protein>
<proteinExistence type="inferred from homology"/>
<feature type="transmembrane region" description="Helical" evidence="7">
    <location>
        <begin position="21"/>
        <end position="45"/>
    </location>
</feature>
<evidence type="ECO:0000313" key="9">
    <source>
        <dbReference type="EMBL" id="RKF54183.1"/>
    </source>
</evidence>
<evidence type="ECO:0000256" key="1">
    <source>
        <dbReference type="ARBA" id="ARBA00002489"/>
    </source>
</evidence>
<feature type="transmembrane region" description="Helical" evidence="7">
    <location>
        <begin position="65"/>
        <end position="85"/>
    </location>
</feature>
<dbReference type="STRING" id="62708.A0A420H9V2"/>
<keyword evidence="5 7" id="KW-1133">Transmembrane helix</keyword>
<name>A0A420H9V2_9PEZI</name>
<dbReference type="EMBL" id="MCBQ01021167">
    <property type="protein sequence ID" value="RKF54183.1"/>
    <property type="molecule type" value="Genomic_DNA"/>
</dbReference>
<dbReference type="InterPro" id="IPR038869">
    <property type="entry name" value="DLT1"/>
</dbReference>
<keyword evidence="6 7" id="KW-0472">Membrane</keyword>
<dbReference type="PANTHER" id="PTHR40021:SF1">
    <property type="entry name" value="DEFECT AT LOW TEMPERATURE PROTEIN 1"/>
    <property type="match status" value="1"/>
</dbReference>
<feature type="region of interest" description="Disordered" evidence="8">
    <location>
        <begin position="320"/>
        <end position="363"/>
    </location>
</feature>
<gene>
    <name evidence="7" type="primary">DLT1</name>
    <name evidence="9" type="ORF">GcM3_211017</name>
</gene>
<keyword evidence="4 7" id="KW-0812">Transmembrane</keyword>
<dbReference type="PANTHER" id="PTHR40021">
    <property type="entry name" value="DEFECT AT LOW TEMPERATURE PROTEIN 1"/>
    <property type="match status" value="1"/>
</dbReference>
<dbReference type="GO" id="GO:0016020">
    <property type="term" value="C:membrane"/>
    <property type="evidence" value="ECO:0007669"/>
    <property type="project" value="UniProtKB-SubCell"/>
</dbReference>
<keyword evidence="10" id="KW-1185">Reference proteome</keyword>
<evidence type="ECO:0000256" key="2">
    <source>
        <dbReference type="ARBA" id="ARBA00005550"/>
    </source>
</evidence>
<dbReference type="Proteomes" id="UP000283383">
    <property type="component" value="Unassembled WGS sequence"/>
</dbReference>
<comment type="subcellular location">
    <subcellularLocation>
        <location evidence="7">Membrane</location>
        <topology evidence="7">Multi-pass membrane protein</topology>
    </subcellularLocation>
</comment>
<organism evidence="9 10">
    <name type="scientific">Golovinomyces cichoracearum</name>
    <dbReference type="NCBI Taxonomy" id="62708"/>
    <lineage>
        <taxon>Eukaryota</taxon>
        <taxon>Fungi</taxon>
        <taxon>Dikarya</taxon>
        <taxon>Ascomycota</taxon>
        <taxon>Pezizomycotina</taxon>
        <taxon>Leotiomycetes</taxon>
        <taxon>Erysiphales</taxon>
        <taxon>Erysiphaceae</taxon>
        <taxon>Golovinomyces</taxon>
    </lineage>
</organism>
<evidence type="ECO:0000256" key="7">
    <source>
        <dbReference type="RuleBase" id="RU367100"/>
    </source>
</evidence>
<evidence type="ECO:0000313" key="10">
    <source>
        <dbReference type="Proteomes" id="UP000283383"/>
    </source>
</evidence>
<dbReference type="AlphaFoldDB" id="A0A420H9V2"/>
<evidence type="ECO:0000256" key="3">
    <source>
        <dbReference type="ARBA" id="ARBA00021353"/>
    </source>
</evidence>
<comment type="function">
    <text evidence="1 7">Required for growth under high-pressure and low-temperature conditions.</text>
</comment>
<comment type="caution">
    <text evidence="9">The sequence shown here is derived from an EMBL/GenBank/DDBJ whole genome shotgun (WGS) entry which is preliminary data.</text>
</comment>